<evidence type="ECO:0000313" key="7">
    <source>
        <dbReference type="Proteomes" id="UP000028194"/>
    </source>
</evidence>
<dbReference type="KEGG" id="nev:NTE_02247"/>
<dbReference type="InterPro" id="IPR058240">
    <property type="entry name" value="rSAM_sf"/>
</dbReference>
<evidence type="ECO:0000256" key="3">
    <source>
        <dbReference type="ARBA" id="ARBA00023004"/>
    </source>
</evidence>
<dbReference type="InterPro" id="IPR013785">
    <property type="entry name" value="Aldolase_TIM"/>
</dbReference>
<dbReference type="GO" id="GO:0051536">
    <property type="term" value="F:iron-sulfur cluster binding"/>
    <property type="evidence" value="ECO:0007669"/>
    <property type="project" value="UniProtKB-KW"/>
</dbReference>
<dbReference type="SFLD" id="SFLDG01067">
    <property type="entry name" value="SPASM/twitch_domain_containing"/>
    <property type="match status" value="1"/>
</dbReference>
<dbReference type="InterPro" id="IPR007197">
    <property type="entry name" value="rSAM"/>
</dbReference>
<keyword evidence="7" id="KW-1185">Reference proteome</keyword>
<reference evidence="6 7" key="1">
    <citation type="journal article" date="2014" name="PLoS ONE">
        <title>Genome Sequence of Candidatus Nitrososphaera evergladensis from Group I.1b Enriched from Everglades Soil Reveals Novel Genomic Features of the Ammonia-Oxidizing Archaea.</title>
        <authorList>
            <person name="Zhalnina K.V."/>
            <person name="Dias R."/>
            <person name="Leonard M.T."/>
            <person name="Dorr de Quadros P."/>
            <person name="Camargo F.A."/>
            <person name="Drew J.C."/>
            <person name="Farmerie W.G."/>
            <person name="Daroub S.H."/>
            <person name="Triplett E.W."/>
        </authorList>
    </citation>
    <scope>NUCLEOTIDE SEQUENCE [LARGE SCALE GENOMIC DNA]</scope>
    <source>
        <strain evidence="6 7">SR1</strain>
    </source>
</reference>
<dbReference type="eggNOG" id="arCOG00938">
    <property type="taxonomic scope" value="Archaea"/>
</dbReference>
<dbReference type="EMBL" id="CP007174">
    <property type="protein sequence ID" value="AIF84301.1"/>
    <property type="molecule type" value="Genomic_DNA"/>
</dbReference>
<dbReference type="HOGENOM" id="CLU_881677_0_0_2"/>
<dbReference type="STRING" id="1459636.NTE_02247"/>
<dbReference type="PANTHER" id="PTHR11228:SF7">
    <property type="entry name" value="PQQA PEPTIDE CYCLASE"/>
    <property type="match status" value="1"/>
</dbReference>
<sequence>MFVFSYESYHVYRDSLLSERDLYYTVVNLIYGRGITELLREMPFYISIFKKIIAYRLFKSKQPMYGSVDVNNICNLHCTHCYWWLNRKKGEQDLTAEDWRRIIRDKFNKQKIFVTTLVGGEPTLRPDVIEIFCKEMPRRVCVVTNATFPLRRFNGLYFYWVSMDGTEKVHDSIRGEGSYAMTKKNILDYVAGPDRDGRPAWTDIWISMTINSLNYMTVEELIEEWRGKVNKIGFQFHTPFVKGDPLMLPFGVVRNQVVDKLIEMKRKYPDFVVNPVKQLSLMKGNWGGTGTTPVDCPSWAILSLDHMGRVKQPCCIGSADAKSMKPLCEECGLGCYSILVSQGIRGA</sequence>
<accession>A0A075MS11</accession>
<evidence type="ECO:0000256" key="1">
    <source>
        <dbReference type="ARBA" id="ARBA00022691"/>
    </source>
</evidence>
<dbReference type="SUPFAM" id="SSF102114">
    <property type="entry name" value="Radical SAM enzymes"/>
    <property type="match status" value="1"/>
</dbReference>
<dbReference type="Proteomes" id="UP000028194">
    <property type="component" value="Chromosome"/>
</dbReference>
<dbReference type="Pfam" id="PF04055">
    <property type="entry name" value="Radical_SAM"/>
    <property type="match status" value="1"/>
</dbReference>
<dbReference type="AlphaFoldDB" id="A0A075MS11"/>
<evidence type="ECO:0000259" key="5">
    <source>
        <dbReference type="Pfam" id="PF04055"/>
    </source>
</evidence>
<dbReference type="SFLD" id="SFLDS00029">
    <property type="entry name" value="Radical_SAM"/>
    <property type="match status" value="1"/>
</dbReference>
<keyword evidence="3" id="KW-0408">Iron</keyword>
<feature type="domain" description="Radical SAM core" evidence="5">
    <location>
        <begin position="71"/>
        <end position="185"/>
    </location>
</feature>
<proteinExistence type="predicted"/>
<dbReference type="GO" id="GO:0003824">
    <property type="term" value="F:catalytic activity"/>
    <property type="evidence" value="ECO:0007669"/>
    <property type="project" value="InterPro"/>
</dbReference>
<keyword evidence="1" id="KW-0949">S-adenosyl-L-methionine</keyword>
<gene>
    <name evidence="6" type="ORF">NTE_02247</name>
</gene>
<protein>
    <submittedName>
        <fullName evidence="6">Putative Fe-S oxidoreductase</fullName>
    </submittedName>
</protein>
<dbReference type="PANTHER" id="PTHR11228">
    <property type="entry name" value="RADICAL SAM DOMAIN PROTEIN"/>
    <property type="match status" value="1"/>
</dbReference>
<keyword evidence="4" id="KW-0411">Iron-sulfur</keyword>
<dbReference type="CDD" id="cd01335">
    <property type="entry name" value="Radical_SAM"/>
    <property type="match status" value="1"/>
</dbReference>
<name>A0A075MS11_9ARCH</name>
<organism evidence="6 7">
    <name type="scientific">Candidatus Nitrososphaera evergladensis SR1</name>
    <dbReference type="NCBI Taxonomy" id="1459636"/>
    <lineage>
        <taxon>Archaea</taxon>
        <taxon>Nitrososphaerota</taxon>
        <taxon>Nitrososphaeria</taxon>
        <taxon>Nitrososphaerales</taxon>
        <taxon>Nitrososphaeraceae</taxon>
        <taxon>Nitrososphaera</taxon>
    </lineage>
</organism>
<evidence type="ECO:0000256" key="4">
    <source>
        <dbReference type="ARBA" id="ARBA00023014"/>
    </source>
</evidence>
<dbReference type="GO" id="GO:0046872">
    <property type="term" value="F:metal ion binding"/>
    <property type="evidence" value="ECO:0007669"/>
    <property type="project" value="UniProtKB-KW"/>
</dbReference>
<dbReference type="InterPro" id="IPR050377">
    <property type="entry name" value="Radical_SAM_PqqE_MftC-like"/>
</dbReference>
<dbReference type="Gene3D" id="3.20.20.70">
    <property type="entry name" value="Aldolase class I"/>
    <property type="match status" value="1"/>
</dbReference>
<keyword evidence="2" id="KW-0479">Metal-binding</keyword>
<evidence type="ECO:0000313" key="6">
    <source>
        <dbReference type="EMBL" id="AIF84301.1"/>
    </source>
</evidence>
<evidence type="ECO:0000256" key="2">
    <source>
        <dbReference type="ARBA" id="ARBA00022723"/>
    </source>
</evidence>